<comment type="caution">
    <text evidence="2">The sequence shown here is derived from an EMBL/GenBank/DDBJ whole genome shotgun (WGS) entry which is preliminary data.</text>
</comment>
<gene>
    <name evidence="2" type="ORF">B7P43_G10775</name>
</gene>
<dbReference type="InterPro" id="IPR002999">
    <property type="entry name" value="Tudor"/>
</dbReference>
<dbReference type="PANTHER" id="PTHR22948:SF76">
    <property type="entry name" value="FI20010P1-RELATED"/>
    <property type="match status" value="1"/>
</dbReference>
<accession>A0A2J7QKX2</accession>
<keyword evidence="3" id="KW-1185">Reference proteome</keyword>
<dbReference type="SMART" id="SM00333">
    <property type="entry name" value="TUDOR"/>
    <property type="match status" value="1"/>
</dbReference>
<dbReference type="PANTHER" id="PTHR22948">
    <property type="entry name" value="TUDOR DOMAIN CONTAINING PROTEIN"/>
    <property type="match status" value="1"/>
</dbReference>
<proteinExistence type="predicted"/>
<name>A0A2J7QKX2_9NEOP</name>
<dbReference type="GO" id="GO:0005737">
    <property type="term" value="C:cytoplasm"/>
    <property type="evidence" value="ECO:0007669"/>
    <property type="project" value="UniProtKB-ARBA"/>
</dbReference>
<dbReference type="Pfam" id="PF00567">
    <property type="entry name" value="TUDOR"/>
    <property type="match status" value="1"/>
</dbReference>
<evidence type="ECO:0000313" key="3">
    <source>
        <dbReference type="Proteomes" id="UP000235965"/>
    </source>
</evidence>
<dbReference type="STRING" id="105785.A0A2J7QKX2"/>
<evidence type="ECO:0000259" key="1">
    <source>
        <dbReference type="PROSITE" id="PS50304"/>
    </source>
</evidence>
<dbReference type="Gene3D" id="2.40.50.90">
    <property type="match status" value="1"/>
</dbReference>
<dbReference type="InParanoid" id="A0A2J7QKX2"/>
<dbReference type="AlphaFoldDB" id="A0A2J7QKX2"/>
<protein>
    <recommendedName>
        <fullName evidence="1">Tudor domain-containing protein</fullName>
    </recommendedName>
</protein>
<dbReference type="InterPro" id="IPR035437">
    <property type="entry name" value="SNase_OB-fold_sf"/>
</dbReference>
<dbReference type="SUPFAM" id="SSF63748">
    <property type="entry name" value="Tudor/PWWP/MBT"/>
    <property type="match status" value="1"/>
</dbReference>
<dbReference type="Proteomes" id="UP000235965">
    <property type="component" value="Unassembled WGS sequence"/>
</dbReference>
<organism evidence="2 3">
    <name type="scientific">Cryptotermes secundus</name>
    <dbReference type="NCBI Taxonomy" id="105785"/>
    <lineage>
        <taxon>Eukaryota</taxon>
        <taxon>Metazoa</taxon>
        <taxon>Ecdysozoa</taxon>
        <taxon>Arthropoda</taxon>
        <taxon>Hexapoda</taxon>
        <taxon>Insecta</taxon>
        <taxon>Pterygota</taxon>
        <taxon>Neoptera</taxon>
        <taxon>Polyneoptera</taxon>
        <taxon>Dictyoptera</taxon>
        <taxon>Blattodea</taxon>
        <taxon>Blattoidea</taxon>
        <taxon>Termitoidae</taxon>
        <taxon>Kalotermitidae</taxon>
        <taxon>Cryptotermitinae</taxon>
        <taxon>Cryptotermes</taxon>
    </lineage>
</organism>
<dbReference type="OrthoDB" id="10034606at2759"/>
<dbReference type="PROSITE" id="PS50304">
    <property type="entry name" value="TUDOR"/>
    <property type="match status" value="1"/>
</dbReference>
<sequence>MKGLSPPQIPLVNEYFDVMVTLAANPGNFTVQPYKDTEQLHEMMRDMQMQYNEQRYPHPAVDNVKEGRLYAALHHDGLWYRVCVSNVINDNMVSVYFCDYGDVSVMSLEMLQALTDQFKELPYQAIKAKLAGIRPKHSDWSVEDCLIFQELVVNREFVSIVMEKGPDILNPTSMTVGLRLIDTSQEEDVWIDELLVNQERAVKIT</sequence>
<reference evidence="2 3" key="1">
    <citation type="submission" date="2017-12" db="EMBL/GenBank/DDBJ databases">
        <title>Hemimetabolous genomes reveal molecular basis of termite eusociality.</title>
        <authorList>
            <person name="Harrison M.C."/>
            <person name="Jongepier E."/>
            <person name="Robertson H.M."/>
            <person name="Arning N."/>
            <person name="Bitard-Feildel T."/>
            <person name="Chao H."/>
            <person name="Childers C.P."/>
            <person name="Dinh H."/>
            <person name="Doddapaneni H."/>
            <person name="Dugan S."/>
            <person name="Gowin J."/>
            <person name="Greiner C."/>
            <person name="Han Y."/>
            <person name="Hu H."/>
            <person name="Hughes D.S.T."/>
            <person name="Huylmans A.-K."/>
            <person name="Kemena C."/>
            <person name="Kremer L.P.M."/>
            <person name="Lee S.L."/>
            <person name="Lopez-Ezquerra A."/>
            <person name="Mallet L."/>
            <person name="Monroy-Kuhn J.M."/>
            <person name="Moser A."/>
            <person name="Murali S.C."/>
            <person name="Muzny D.M."/>
            <person name="Otani S."/>
            <person name="Piulachs M.-D."/>
            <person name="Poelchau M."/>
            <person name="Qu J."/>
            <person name="Schaub F."/>
            <person name="Wada-Katsumata A."/>
            <person name="Worley K.C."/>
            <person name="Xie Q."/>
            <person name="Ylla G."/>
            <person name="Poulsen M."/>
            <person name="Gibbs R.A."/>
            <person name="Schal C."/>
            <person name="Richards S."/>
            <person name="Belles X."/>
            <person name="Korb J."/>
            <person name="Bornberg-Bauer E."/>
        </authorList>
    </citation>
    <scope>NUCLEOTIDE SEQUENCE [LARGE SCALE GENOMIC DNA]</scope>
    <source>
        <tissue evidence="2">Whole body</tissue>
    </source>
</reference>
<feature type="domain" description="Tudor" evidence="1">
    <location>
        <begin position="63"/>
        <end position="121"/>
    </location>
</feature>
<dbReference type="Gene3D" id="2.30.30.140">
    <property type="match status" value="1"/>
</dbReference>
<dbReference type="InterPro" id="IPR050621">
    <property type="entry name" value="Tudor_domain_containing"/>
</dbReference>
<dbReference type="EMBL" id="NEVH01013256">
    <property type="protein sequence ID" value="PNF29230.1"/>
    <property type="molecule type" value="Genomic_DNA"/>
</dbReference>
<evidence type="ECO:0000313" key="2">
    <source>
        <dbReference type="EMBL" id="PNF29230.1"/>
    </source>
</evidence>